<accession>A0A3S1BB84</accession>
<dbReference type="AlphaFoldDB" id="A0A3S1BB84"/>
<dbReference type="Proteomes" id="UP000271974">
    <property type="component" value="Unassembled WGS sequence"/>
</dbReference>
<evidence type="ECO:0000313" key="2">
    <source>
        <dbReference type="Proteomes" id="UP000271974"/>
    </source>
</evidence>
<name>A0A3S1BB84_ELYCH</name>
<dbReference type="OrthoDB" id="6021743at2759"/>
<evidence type="ECO:0000313" key="1">
    <source>
        <dbReference type="EMBL" id="RUS80021.1"/>
    </source>
</evidence>
<sequence length="433" mass="47590">MSLAWLSRGQSRGLLAVGYVNGSLRVLDVAVAWDPVLSITVRETMSDPHCDDLSVAGLDFGVTSQGTEILVACKQCFLFLYTLSDLGSTVKFYKHFEMDVALPLTSVHLRGMFGVASPQESAVVAFEVQESSEISIVQTRQDFTTLSEKVSAPYFSCGATLSPSSALCFSVHKTDFNLQPYRKRHKVLEGQVVAMNIPFSLTPEKMLITLQNPQVTNKDTILNLCLYMKQLLAESKEIETSALDQICHMLKSLMETLGRRGFQVSLALMKFLKLLIQSKSESDWCPEWLPRAYEETLKVSLSQYASETMESSGTLSALSETDQRIISSVERHWSGEVSTPGMLHKDTVVPSSLCLICGSEFLPDTPLTVKCTKGHKANLCCLSCQPCQDLNVRRCETCGASALSLDALSGSMVLQNKSVCPICGSQLVESTWT</sequence>
<protein>
    <submittedName>
        <fullName evidence="1">Uncharacterized protein</fullName>
    </submittedName>
</protein>
<dbReference type="STRING" id="188477.A0A3S1BB84"/>
<reference evidence="1 2" key="1">
    <citation type="submission" date="2019-01" db="EMBL/GenBank/DDBJ databases">
        <title>A draft genome assembly of the solar-powered sea slug Elysia chlorotica.</title>
        <authorList>
            <person name="Cai H."/>
            <person name="Li Q."/>
            <person name="Fang X."/>
            <person name="Li J."/>
            <person name="Curtis N.E."/>
            <person name="Altenburger A."/>
            <person name="Shibata T."/>
            <person name="Feng M."/>
            <person name="Maeda T."/>
            <person name="Schwartz J.A."/>
            <person name="Shigenobu S."/>
            <person name="Lundholm N."/>
            <person name="Nishiyama T."/>
            <person name="Yang H."/>
            <person name="Hasebe M."/>
            <person name="Li S."/>
            <person name="Pierce S.K."/>
            <person name="Wang J."/>
        </authorList>
    </citation>
    <scope>NUCLEOTIDE SEQUENCE [LARGE SCALE GENOMIC DNA]</scope>
    <source>
        <strain evidence="1">EC2010</strain>
        <tissue evidence="1">Whole organism of an adult</tissue>
    </source>
</reference>
<gene>
    <name evidence="1" type="ORF">EGW08_012229</name>
</gene>
<dbReference type="EMBL" id="RQTK01000415">
    <property type="protein sequence ID" value="RUS80021.1"/>
    <property type="molecule type" value="Genomic_DNA"/>
</dbReference>
<proteinExistence type="predicted"/>
<organism evidence="1 2">
    <name type="scientific">Elysia chlorotica</name>
    <name type="common">Eastern emerald elysia</name>
    <name type="synonym">Sea slug</name>
    <dbReference type="NCBI Taxonomy" id="188477"/>
    <lineage>
        <taxon>Eukaryota</taxon>
        <taxon>Metazoa</taxon>
        <taxon>Spiralia</taxon>
        <taxon>Lophotrochozoa</taxon>
        <taxon>Mollusca</taxon>
        <taxon>Gastropoda</taxon>
        <taxon>Heterobranchia</taxon>
        <taxon>Euthyneura</taxon>
        <taxon>Panpulmonata</taxon>
        <taxon>Sacoglossa</taxon>
        <taxon>Placobranchoidea</taxon>
        <taxon>Plakobranchidae</taxon>
        <taxon>Elysia</taxon>
    </lineage>
</organism>
<keyword evidence="2" id="KW-1185">Reference proteome</keyword>
<comment type="caution">
    <text evidence="1">The sequence shown here is derived from an EMBL/GenBank/DDBJ whole genome shotgun (WGS) entry which is preliminary data.</text>
</comment>